<proteinExistence type="predicted"/>
<evidence type="ECO:0000313" key="3">
    <source>
        <dbReference type="Proteomes" id="UP000605992"/>
    </source>
</evidence>
<dbReference type="RefSeq" id="WP_203944374.1">
    <property type="nucleotide sequence ID" value="NZ_BOOR01000014.1"/>
</dbReference>
<feature type="compositionally biased region" description="Basic and acidic residues" evidence="1">
    <location>
        <begin position="21"/>
        <end position="32"/>
    </location>
</feature>
<name>A0A8J3UY09_9ACTN</name>
<comment type="caution">
    <text evidence="2">The sequence shown here is derived from an EMBL/GenBank/DDBJ whole genome shotgun (WGS) entry which is preliminary data.</text>
</comment>
<keyword evidence="3" id="KW-1185">Reference proteome</keyword>
<gene>
    <name evidence="2" type="ORF">Pth03_25180</name>
</gene>
<dbReference type="AlphaFoldDB" id="A0A8J3UY09"/>
<evidence type="ECO:0000313" key="2">
    <source>
        <dbReference type="EMBL" id="GII54129.1"/>
    </source>
</evidence>
<sequence>MHNPYENRYGSAGRPAPETAEPFKDRRDEHDGPGPIYSPAEAPISETPDPTGTDPRISADDGREPRPVYVMGAGNVDRHGADNAGPPETQAHGASQSGADVLAPDPTGSPRTATPAEAEADDSDAGRALGAPAGRNENGSRAGERSLYPTDEKVAGGAVETATPSGGETRLDADVERRWHEIKAQFVDDPRSSVEQAEALVEEAVTAFASRRRSLADRWKNSDGGDTETLRLALREYHTLLARLTGK</sequence>
<organism evidence="2 3">
    <name type="scientific">Planotetraspora thailandica</name>
    <dbReference type="NCBI Taxonomy" id="487172"/>
    <lineage>
        <taxon>Bacteria</taxon>
        <taxon>Bacillati</taxon>
        <taxon>Actinomycetota</taxon>
        <taxon>Actinomycetes</taxon>
        <taxon>Streptosporangiales</taxon>
        <taxon>Streptosporangiaceae</taxon>
        <taxon>Planotetraspora</taxon>
    </lineage>
</organism>
<reference evidence="2" key="1">
    <citation type="submission" date="2021-01" db="EMBL/GenBank/DDBJ databases">
        <title>Whole genome shotgun sequence of Planotetraspora thailandica NBRC 104271.</title>
        <authorList>
            <person name="Komaki H."/>
            <person name="Tamura T."/>
        </authorList>
    </citation>
    <scope>NUCLEOTIDE SEQUENCE</scope>
    <source>
        <strain evidence="2">NBRC 104271</strain>
    </source>
</reference>
<feature type="region of interest" description="Disordered" evidence="1">
    <location>
        <begin position="1"/>
        <end position="170"/>
    </location>
</feature>
<protein>
    <submittedName>
        <fullName evidence="2">Uncharacterized protein</fullName>
    </submittedName>
</protein>
<dbReference type="EMBL" id="BOOR01000014">
    <property type="protein sequence ID" value="GII54129.1"/>
    <property type="molecule type" value="Genomic_DNA"/>
</dbReference>
<feature type="compositionally biased region" description="Basic and acidic residues" evidence="1">
    <location>
        <begin position="57"/>
        <end position="66"/>
    </location>
</feature>
<dbReference type="Proteomes" id="UP000605992">
    <property type="component" value="Unassembled WGS sequence"/>
</dbReference>
<evidence type="ECO:0000256" key="1">
    <source>
        <dbReference type="SAM" id="MobiDB-lite"/>
    </source>
</evidence>
<accession>A0A8J3UY09</accession>